<accession>A0A852YBL1</accession>
<reference evidence="3 4" key="1">
    <citation type="submission" date="2020-07" db="EMBL/GenBank/DDBJ databases">
        <title>Sequencing the genomes of 1000 actinobacteria strains.</title>
        <authorList>
            <person name="Klenk H.-P."/>
        </authorList>
    </citation>
    <scope>NUCLEOTIDE SEQUENCE [LARGE SCALE GENOMIC DNA]</scope>
    <source>
        <strain evidence="3 4">DSM 23141</strain>
    </source>
</reference>
<dbReference type="PANTHER" id="PTHR11236">
    <property type="entry name" value="AMINOBENZOATE/ANTHRANILATE SYNTHASE"/>
    <property type="match status" value="1"/>
</dbReference>
<organism evidence="3 4">
    <name type="scientific">Schumannella luteola</name>
    <dbReference type="NCBI Taxonomy" id="472059"/>
    <lineage>
        <taxon>Bacteria</taxon>
        <taxon>Bacillati</taxon>
        <taxon>Actinomycetota</taxon>
        <taxon>Actinomycetes</taxon>
        <taxon>Micrococcales</taxon>
        <taxon>Microbacteriaceae</taxon>
        <taxon>Schumannella</taxon>
    </lineage>
</organism>
<proteinExistence type="predicted"/>
<dbReference type="SUPFAM" id="SSF56322">
    <property type="entry name" value="ADC synthase"/>
    <property type="match status" value="1"/>
</dbReference>
<evidence type="ECO:0000313" key="3">
    <source>
        <dbReference type="EMBL" id="NYH00347.1"/>
    </source>
</evidence>
<evidence type="ECO:0000259" key="2">
    <source>
        <dbReference type="Pfam" id="PF00425"/>
    </source>
</evidence>
<dbReference type="EMBL" id="JACBZY010000001">
    <property type="protein sequence ID" value="NYH00347.1"/>
    <property type="molecule type" value="Genomic_DNA"/>
</dbReference>
<dbReference type="InterPro" id="IPR019999">
    <property type="entry name" value="Anth_synth_I-like"/>
</dbReference>
<dbReference type="AlphaFoldDB" id="A0A852YBL1"/>
<keyword evidence="4" id="KW-1185">Reference proteome</keyword>
<dbReference type="Gene3D" id="3.60.120.10">
    <property type="entry name" value="Anthranilate synthase"/>
    <property type="match status" value="1"/>
</dbReference>
<gene>
    <name evidence="3" type="ORF">BJ979_002972</name>
</gene>
<evidence type="ECO:0000256" key="1">
    <source>
        <dbReference type="SAM" id="MobiDB-lite"/>
    </source>
</evidence>
<keyword evidence="3" id="KW-0456">Lyase</keyword>
<sequence>MRDRLLRHPLGDGFSAERVASLVLGEALPVDARPDGFWLDSGVDGPAYIGTGERVVLREGEDVLPQLAAGLDRLRAEADADANAGVGVGREDDATDTVPPLAFRLGLVGWFGYELRGETTGAVVPHAHDADAGDPAAFLAVDRAAVVHPDGSAELIALGADDRDDMGVDAASASWSADQTDWPSDLADWRDDLAARLRADRDTASAHPLPGPITPGPATAVRVTSDADYLAQVRACQAAIRDGEAYQLCLTTEVRVDAHPDPLELHRRVRAASPTHHGALLSIGGTALVSASPERFLTVTPDGTVETSPIKGTRPRSADPGDDARLAAELLASDKERAENLMIVDLMRNDLTRIGDPGSVEVTQLLEVESYAQVHQLVSTVRARLRPGLDAVDAIASCFPAGSMTGAPKRRATEILDALENRARGPYAGCFGYLGVDGAADLAMTIRTIVLDASTGGRGGARIGTGGGITALSVPDEELEETRVKAAPLIAALGVR</sequence>
<dbReference type="PANTHER" id="PTHR11236:SF18">
    <property type="entry name" value="AMINODEOXYCHORISMATE SYNTHASE"/>
    <property type="match status" value="1"/>
</dbReference>
<dbReference type="GO" id="GO:0000162">
    <property type="term" value="P:L-tryptophan biosynthetic process"/>
    <property type="evidence" value="ECO:0007669"/>
    <property type="project" value="TreeGrafter"/>
</dbReference>
<dbReference type="Proteomes" id="UP000553888">
    <property type="component" value="Unassembled WGS sequence"/>
</dbReference>
<dbReference type="GO" id="GO:0046820">
    <property type="term" value="F:4-amino-4-deoxychorismate synthase activity"/>
    <property type="evidence" value="ECO:0007669"/>
    <property type="project" value="TreeGrafter"/>
</dbReference>
<comment type="caution">
    <text evidence="3">The sequence shown here is derived from an EMBL/GenBank/DDBJ whole genome shotgun (WGS) entry which is preliminary data.</text>
</comment>
<dbReference type="GO" id="GO:0005737">
    <property type="term" value="C:cytoplasm"/>
    <property type="evidence" value="ECO:0007669"/>
    <property type="project" value="TreeGrafter"/>
</dbReference>
<dbReference type="GO" id="GO:0008153">
    <property type="term" value="P:4-aminobenzoate biosynthetic process"/>
    <property type="evidence" value="ECO:0007669"/>
    <property type="project" value="TreeGrafter"/>
</dbReference>
<dbReference type="PRINTS" id="PR00095">
    <property type="entry name" value="ANTSNTHASEI"/>
</dbReference>
<dbReference type="InterPro" id="IPR005801">
    <property type="entry name" value="ADC_synthase"/>
</dbReference>
<dbReference type="RefSeq" id="WP_179569115.1">
    <property type="nucleotide sequence ID" value="NZ_JACBZY010000001.1"/>
</dbReference>
<dbReference type="InterPro" id="IPR015890">
    <property type="entry name" value="Chorismate_C"/>
</dbReference>
<feature type="domain" description="Chorismate-utilising enzyme C-terminal" evidence="2">
    <location>
        <begin position="226"/>
        <end position="485"/>
    </location>
</feature>
<protein>
    <submittedName>
        <fullName evidence="3">Anthranilate synthase component 1</fullName>
        <ecNumber evidence="3">4.1.3.27</ecNumber>
    </submittedName>
</protein>
<dbReference type="Pfam" id="PF00425">
    <property type="entry name" value="Chorismate_bind"/>
    <property type="match status" value="1"/>
</dbReference>
<dbReference type="EC" id="4.1.3.27" evidence="3"/>
<name>A0A852YBL1_9MICO</name>
<dbReference type="GO" id="GO:0004049">
    <property type="term" value="F:anthranilate synthase activity"/>
    <property type="evidence" value="ECO:0007669"/>
    <property type="project" value="UniProtKB-EC"/>
</dbReference>
<feature type="region of interest" description="Disordered" evidence="1">
    <location>
        <begin position="299"/>
        <end position="322"/>
    </location>
</feature>
<evidence type="ECO:0000313" key="4">
    <source>
        <dbReference type="Proteomes" id="UP000553888"/>
    </source>
</evidence>